<protein>
    <submittedName>
        <fullName evidence="2">Uncharacterized protein</fullName>
    </submittedName>
</protein>
<feature type="non-terminal residue" evidence="2">
    <location>
        <position position="1"/>
    </location>
</feature>
<reference evidence="2 3" key="1">
    <citation type="submission" date="2018-09" db="EMBL/GenBank/DDBJ databases">
        <title>Isolation, diversity and antifungal activity of actinobacteria from wheat.</title>
        <authorList>
            <person name="Han C."/>
        </authorList>
    </citation>
    <scope>NUCLEOTIDE SEQUENCE [LARGE SCALE GENOMIC DNA]</scope>
    <source>
        <strain evidence="2 3">NEAU-YY265</strain>
    </source>
</reference>
<accession>A0A418KI00</accession>
<evidence type="ECO:0000256" key="1">
    <source>
        <dbReference type="PROSITE-ProRule" id="PRU00023"/>
    </source>
</evidence>
<keyword evidence="3" id="KW-1185">Reference proteome</keyword>
<dbReference type="SUPFAM" id="SSF48403">
    <property type="entry name" value="Ankyrin repeat"/>
    <property type="match status" value="1"/>
</dbReference>
<dbReference type="InterPro" id="IPR036770">
    <property type="entry name" value="Ankyrin_rpt-contain_sf"/>
</dbReference>
<keyword evidence="1" id="KW-0040">ANK repeat</keyword>
<feature type="repeat" description="ANK" evidence="1">
    <location>
        <begin position="41"/>
        <end position="69"/>
    </location>
</feature>
<dbReference type="EMBL" id="QUAL01000403">
    <property type="protein sequence ID" value="RIQ12435.1"/>
    <property type="molecule type" value="Genomic_DNA"/>
</dbReference>
<evidence type="ECO:0000313" key="3">
    <source>
        <dbReference type="Proteomes" id="UP000284057"/>
    </source>
</evidence>
<dbReference type="Pfam" id="PF00023">
    <property type="entry name" value="Ank"/>
    <property type="match status" value="1"/>
</dbReference>
<proteinExistence type="predicted"/>
<dbReference type="Gene3D" id="1.25.40.20">
    <property type="entry name" value="Ankyrin repeat-containing domain"/>
    <property type="match status" value="1"/>
</dbReference>
<comment type="caution">
    <text evidence="2">The sequence shown here is derived from an EMBL/GenBank/DDBJ whole genome shotgun (WGS) entry which is preliminary data.</text>
</comment>
<gene>
    <name evidence="2" type="ORF">DY240_27160</name>
</gene>
<sequence length="96" mass="9807">TGVAAAGPDDVRPTLVAEAAGLHHWGVVRALVTAGAPVDGALHHAAGAGALDVVKLLVEHGADVSARDDRFHLDAAGWADFFHHPDVAAYLRSTAS</sequence>
<organism evidence="2 3">
    <name type="scientific">Jiangella rhizosphaerae</name>
    <dbReference type="NCBI Taxonomy" id="2293569"/>
    <lineage>
        <taxon>Bacteria</taxon>
        <taxon>Bacillati</taxon>
        <taxon>Actinomycetota</taxon>
        <taxon>Actinomycetes</taxon>
        <taxon>Jiangellales</taxon>
        <taxon>Jiangellaceae</taxon>
        <taxon>Jiangella</taxon>
    </lineage>
</organism>
<dbReference type="InterPro" id="IPR002110">
    <property type="entry name" value="Ankyrin_rpt"/>
</dbReference>
<dbReference type="PROSITE" id="PS50088">
    <property type="entry name" value="ANK_REPEAT"/>
    <property type="match status" value="1"/>
</dbReference>
<dbReference type="AlphaFoldDB" id="A0A418KI00"/>
<evidence type="ECO:0000313" key="2">
    <source>
        <dbReference type="EMBL" id="RIQ12435.1"/>
    </source>
</evidence>
<dbReference type="PROSITE" id="PS50297">
    <property type="entry name" value="ANK_REP_REGION"/>
    <property type="match status" value="1"/>
</dbReference>
<dbReference type="RefSeq" id="WP_199702577.1">
    <property type="nucleotide sequence ID" value="NZ_QUAL01000403.1"/>
</dbReference>
<dbReference type="Proteomes" id="UP000284057">
    <property type="component" value="Unassembled WGS sequence"/>
</dbReference>
<name>A0A418KI00_9ACTN</name>